<keyword evidence="2" id="KW-1185">Reference proteome</keyword>
<dbReference type="EMBL" id="JAGIZQ010000003">
    <property type="protein sequence ID" value="KAH6636080.1"/>
    <property type="molecule type" value="Genomic_DNA"/>
</dbReference>
<name>A0ACB7PEJ0_9PEZI</name>
<protein>
    <submittedName>
        <fullName evidence="1">Uncharacterized protein</fullName>
    </submittedName>
</protein>
<accession>A0ACB7PEJ0</accession>
<dbReference type="Proteomes" id="UP000724584">
    <property type="component" value="Unassembled WGS sequence"/>
</dbReference>
<gene>
    <name evidence="1" type="ORF">F5144DRAFT_600850</name>
</gene>
<reference evidence="1 2" key="1">
    <citation type="journal article" date="2021" name="Nat. Commun.">
        <title>Genetic determinants of endophytism in the Arabidopsis root mycobiome.</title>
        <authorList>
            <person name="Mesny F."/>
            <person name="Miyauchi S."/>
            <person name="Thiergart T."/>
            <person name="Pickel B."/>
            <person name="Atanasova L."/>
            <person name="Karlsson M."/>
            <person name="Huettel B."/>
            <person name="Barry K.W."/>
            <person name="Haridas S."/>
            <person name="Chen C."/>
            <person name="Bauer D."/>
            <person name="Andreopoulos W."/>
            <person name="Pangilinan J."/>
            <person name="LaButti K."/>
            <person name="Riley R."/>
            <person name="Lipzen A."/>
            <person name="Clum A."/>
            <person name="Drula E."/>
            <person name="Henrissat B."/>
            <person name="Kohler A."/>
            <person name="Grigoriev I.V."/>
            <person name="Martin F.M."/>
            <person name="Hacquard S."/>
        </authorList>
    </citation>
    <scope>NUCLEOTIDE SEQUENCE [LARGE SCALE GENOMIC DNA]</scope>
    <source>
        <strain evidence="1 2">MPI-SDFR-AT-0079</strain>
    </source>
</reference>
<proteinExistence type="predicted"/>
<evidence type="ECO:0000313" key="2">
    <source>
        <dbReference type="Proteomes" id="UP000724584"/>
    </source>
</evidence>
<evidence type="ECO:0000313" key="1">
    <source>
        <dbReference type="EMBL" id="KAH6636080.1"/>
    </source>
</evidence>
<comment type="caution">
    <text evidence="1">The sequence shown here is derived from an EMBL/GenBank/DDBJ whole genome shotgun (WGS) entry which is preliminary data.</text>
</comment>
<sequence length="176" mass="19003">MATRTLTRSALHARTTITTTTAPTPTLRRLTLRHAALPLGLGLATGLVAVHQQRPMRFDSAAVQQQQARAYSSKRDRDGDRKELLDGETVKQLSGGSLSGFVAGMLVSVFSKTLVLLAGIGMVLIQVAARNGIDIVSYLKLKERASTSRIVALLNQHTAFKFSFAIAFALSAFMSF</sequence>
<organism evidence="1 2">
    <name type="scientific">Chaetomium tenue</name>
    <dbReference type="NCBI Taxonomy" id="1854479"/>
    <lineage>
        <taxon>Eukaryota</taxon>
        <taxon>Fungi</taxon>
        <taxon>Dikarya</taxon>
        <taxon>Ascomycota</taxon>
        <taxon>Pezizomycotina</taxon>
        <taxon>Sordariomycetes</taxon>
        <taxon>Sordariomycetidae</taxon>
        <taxon>Sordariales</taxon>
        <taxon>Chaetomiaceae</taxon>
        <taxon>Chaetomium</taxon>
    </lineage>
</organism>